<dbReference type="GO" id="GO:0006508">
    <property type="term" value="P:proteolysis"/>
    <property type="evidence" value="ECO:0007669"/>
    <property type="project" value="UniProtKB-KW"/>
</dbReference>
<keyword evidence="6" id="KW-1185">Reference proteome</keyword>
<dbReference type="Gene3D" id="1.10.8.60">
    <property type="match status" value="1"/>
</dbReference>
<dbReference type="AlphaFoldDB" id="A0A329QZS4"/>
<dbReference type="Pfam" id="PF17862">
    <property type="entry name" value="AAA_lid_3"/>
    <property type="match status" value="1"/>
</dbReference>
<keyword evidence="1 3" id="KW-0547">Nucleotide-binding</keyword>
<keyword evidence="2 3" id="KW-0067">ATP-binding</keyword>
<dbReference type="InterPro" id="IPR041569">
    <property type="entry name" value="AAA_lid_3"/>
</dbReference>
<dbReference type="InterPro" id="IPR003960">
    <property type="entry name" value="ATPase_AAA_CS"/>
</dbReference>
<dbReference type="Proteomes" id="UP000250462">
    <property type="component" value="Unassembled WGS sequence"/>
</dbReference>
<evidence type="ECO:0000313" key="6">
    <source>
        <dbReference type="Proteomes" id="UP000250462"/>
    </source>
</evidence>
<dbReference type="SUPFAM" id="SSF52540">
    <property type="entry name" value="P-loop containing nucleoside triphosphate hydrolases"/>
    <property type="match status" value="1"/>
</dbReference>
<dbReference type="EMBL" id="QMIG01000003">
    <property type="protein sequence ID" value="RAW17633.1"/>
    <property type="molecule type" value="Genomic_DNA"/>
</dbReference>
<dbReference type="GO" id="GO:0008233">
    <property type="term" value="F:peptidase activity"/>
    <property type="evidence" value="ECO:0007669"/>
    <property type="project" value="UniProtKB-KW"/>
</dbReference>
<gene>
    <name evidence="5" type="ORF">DPM12_06540</name>
</gene>
<feature type="domain" description="AAA+ ATPase" evidence="4">
    <location>
        <begin position="191"/>
        <end position="327"/>
    </location>
</feature>
<comment type="caution">
    <text evidence="5">The sequence shown here is derived from an EMBL/GenBank/DDBJ whole genome shotgun (WGS) entry which is preliminary data.</text>
</comment>
<dbReference type="GO" id="GO:0005524">
    <property type="term" value="F:ATP binding"/>
    <property type="evidence" value="ECO:0007669"/>
    <property type="project" value="UniProtKB-KW"/>
</dbReference>
<keyword evidence="5" id="KW-0645">Protease</keyword>
<keyword evidence="5" id="KW-0378">Hydrolase</keyword>
<dbReference type="InterPro" id="IPR003593">
    <property type="entry name" value="AAA+_ATPase"/>
</dbReference>
<dbReference type="Gene3D" id="3.40.50.300">
    <property type="entry name" value="P-loop containing nucleotide triphosphate hydrolases"/>
    <property type="match status" value="1"/>
</dbReference>
<evidence type="ECO:0000313" key="5">
    <source>
        <dbReference type="EMBL" id="RAW17633.1"/>
    </source>
</evidence>
<dbReference type="PANTHER" id="PTHR23077:SF171">
    <property type="entry name" value="NUCLEAR VALOSIN-CONTAINING PROTEIN-LIKE"/>
    <property type="match status" value="1"/>
</dbReference>
<proteinExistence type="inferred from homology"/>
<dbReference type="PROSITE" id="PS00674">
    <property type="entry name" value="AAA"/>
    <property type="match status" value="1"/>
</dbReference>
<dbReference type="Pfam" id="PF00004">
    <property type="entry name" value="AAA"/>
    <property type="match status" value="1"/>
</dbReference>
<reference evidence="5 6" key="1">
    <citation type="submission" date="2018-06" db="EMBL/GenBank/DDBJ databases">
        <title>Phytoactinopolyspora halophila sp. nov., a novel halophilic actinomycete isolated from a saline soil in China.</title>
        <authorList>
            <person name="Tang S.-K."/>
        </authorList>
    </citation>
    <scope>NUCLEOTIDE SEQUENCE [LARGE SCALE GENOMIC DNA]</scope>
    <source>
        <strain evidence="5 6">YIM 96934</strain>
    </source>
</reference>
<evidence type="ECO:0000256" key="2">
    <source>
        <dbReference type="ARBA" id="ARBA00022840"/>
    </source>
</evidence>
<sequence>MNDYDNEDEVEVEVVEGRFARVLHTSDSPPTVYFKLGDGTVGHATSNQPIAFETGSVVFVSDSSMRSAPDDLWNPEPQIAVVRLKLDDITIVDTGGRWIEVPTVDTVEYGRGNTVHVTKEDGVLRKLDDEPLRFIEFPDLTDEVVTKFKIPAPKESFDNLGGLDDVIERAKELIEVPLEYGNVLEKIGARPIRGVLLTGPSGTGKTLFARIMAAQSGATFYLINGPEIMSKWYGQSEELLRMIFADARKQRSIVFFDEIDSVAGQRTDTANEASNRIVATLLTELDGFSAGEHELMVLATTNRPEDVDEAIRRPGRFDWQIHFSLPDLAGRTDILRKTMKGKRAADDLPLEAIATQSEGWSGAELNSIWTEAALLAVQDGREQIEIEDFFGGWERAVAQRAVRAQTTRRGGQ</sequence>
<dbReference type="InterPro" id="IPR050168">
    <property type="entry name" value="AAA_ATPase_domain"/>
</dbReference>
<comment type="similarity">
    <text evidence="3">Belongs to the AAA ATPase family.</text>
</comment>
<dbReference type="SMART" id="SM00382">
    <property type="entry name" value="AAA"/>
    <property type="match status" value="1"/>
</dbReference>
<organism evidence="5 6">
    <name type="scientific">Phytoactinopolyspora halophila</name>
    <dbReference type="NCBI Taxonomy" id="1981511"/>
    <lineage>
        <taxon>Bacteria</taxon>
        <taxon>Bacillati</taxon>
        <taxon>Actinomycetota</taxon>
        <taxon>Actinomycetes</taxon>
        <taxon>Jiangellales</taxon>
        <taxon>Jiangellaceae</taxon>
        <taxon>Phytoactinopolyspora</taxon>
    </lineage>
</organism>
<protein>
    <submittedName>
        <fullName evidence="5">26S protease regulatory subunit</fullName>
    </submittedName>
</protein>
<evidence type="ECO:0000256" key="1">
    <source>
        <dbReference type="ARBA" id="ARBA00022741"/>
    </source>
</evidence>
<evidence type="ECO:0000256" key="3">
    <source>
        <dbReference type="RuleBase" id="RU003651"/>
    </source>
</evidence>
<accession>A0A329QZS4</accession>
<evidence type="ECO:0000259" key="4">
    <source>
        <dbReference type="SMART" id="SM00382"/>
    </source>
</evidence>
<dbReference type="InterPro" id="IPR027417">
    <property type="entry name" value="P-loop_NTPase"/>
</dbReference>
<dbReference type="GO" id="GO:0016887">
    <property type="term" value="F:ATP hydrolysis activity"/>
    <property type="evidence" value="ECO:0007669"/>
    <property type="project" value="InterPro"/>
</dbReference>
<dbReference type="PANTHER" id="PTHR23077">
    <property type="entry name" value="AAA-FAMILY ATPASE"/>
    <property type="match status" value="1"/>
</dbReference>
<dbReference type="OrthoDB" id="9809379at2"/>
<dbReference type="InterPro" id="IPR003959">
    <property type="entry name" value="ATPase_AAA_core"/>
</dbReference>
<name>A0A329QZS4_9ACTN</name>
<dbReference type="FunFam" id="3.40.50.300:FF:000012">
    <property type="entry name" value="Transitional endoplasmic reticulum ATPase"/>
    <property type="match status" value="1"/>
</dbReference>
<dbReference type="RefSeq" id="WP_112257451.1">
    <property type="nucleotide sequence ID" value="NZ_QMIG01000003.1"/>
</dbReference>